<dbReference type="Proteomes" id="UP000220702">
    <property type="component" value="Unassembled WGS sequence"/>
</dbReference>
<protein>
    <submittedName>
        <fullName evidence="2">DNA replication protein</fullName>
    </submittedName>
</protein>
<dbReference type="EMBL" id="NVNL01000017">
    <property type="protein sequence ID" value="PEA89369.1"/>
    <property type="molecule type" value="Genomic_DNA"/>
</dbReference>
<sequence length="294" mass="33627">MGREELFRKVFSSKREIRKSVSVEELMKAMSLEEGTWCKTCKIFVPMMQLPIYLLKHLKGAKVPGVNSTGKVQPVCPKCFRKPSAEQDEIRYQDVVEAAQKRMQQGEQNRYLMPTPERYMGATLENFEMRAGVEKAVKGARYFIENISKKKEKGLFLQGGFGSGKTRLCYSIKHTLESMGPKVIVYNVTQLLDRIRSTFSSDKESKAEIMALLMKCDVLVLDDLGAEKPSEFAAEFLYTIVDYRYSTWRRMIITSNCSDEELQERLGHLQGGRILDRLREGCYKIPITAGSARK</sequence>
<dbReference type="SUPFAM" id="SSF52540">
    <property type="entry name" value="P-loop containing nucleoside triphosphate hydrolases"/>
    <property type="match status" value="1"/>
</dbReference>
<evidence type="ECO:0000313" key="2">
    <source>
        <dbReference type="EMBL" id="PEA89369.1"/>
    </source>
</evidence>
<dbReference type="Gene3D" id="3.40.50.300">
    <property type="entry name" value="P-loop containing nucleotide triphosphate hydrolases"/>
    <property type="match status" value="1"/>
</dbReference>
<dbReference type="RefSeq" id="WP_098902005.1">
    <property type="nucleotide sequence ID" value="NZ_NVNL01000017.1"/>
</dbReference>
<reference evidence="2 3" key="1">
    <citation type="submission" date="2017-09" db="EMBL/GenBank/DDBJ databases">
        <title>Large-scale bioinformatics analysis of Bacillus genomes uncovers conserved roles of natural products in bacterial physiology.</title>
        <authorList>
            <consortium name="Agbiome Team Llc"/>
            <person name="Bleich R.M."/>
            <person name="Grubbs K.J."/>
            <person name="Santa Maria K.C."/>
            <person name="Allen S.E."/>
            <person name="Farag S."/>
            <person name="Shank E.A."/>
            <person name="Bowers A."/>
        </authorList>
    </citation>
    <scope>NUCLEOTIDE SEQUENCE [LARGE SCALE GENOMIC DNA]</scope>
    <source>
        <strain evidence="2 3">AFS089089</strain>
    </source>
</reference>
<comment type="caution">
    <text evidence="2">The sequence shown here is derived from an EMBL/GenBank/DDBJ whole genome shotgun (WGS) entry which is preliminary data.</text>
</comment>
<organism evidence="2 3">
    <name type="scientific">Bacillus thuringiensis</name>
    <dbReference type="NCBI Taxonomy" id="1428"/>
    <lineage>
        <taxon>Bacteria</taxon>
        <taxon>Bacillati</taxon>
        <taxon>Bacillota</taxon>
        <taxon>Bacilli</taxon>
        <taxon>Bacillales</taxon>
        <taxon>Bacillaceae</taxon>
        <taxon>Bacillus</taxon>
        <taxon>Bacillus cereus group</taxon>
    </lineage>
</organism>
<dbReference type="PANTHER" id="PTHR30050">
    <property type="entry name" value="CHROMOSOMAL REPLICATION INITIATOR PROTEIN DNAA"/>
    <property type="match status" value="1"/>
</dbReference>
<dbReference type="InterPro" id="IPR002611">
    <property type="entry name" value="IstB_ATP-bd"/>
</dbReference>
<dbReference type="Pfam" id="PF01695">
    <property type="entry name" value="IstB_IS21"/>
    <property type="match status" value="1"/>
</dbReference>
<proteinExistence type="predicted"/>
<feature type="domain" description="IstB-like ATP-binding" evidence="1">
    <location>
        <begin position="150"/>
        <end position="294"/>
    </location>
</feature>
<evidence type="ECO:0000313" key="3">
    <source>
        <dbReference type="Proteomes" id="UP000220702"/>
    </source>
</evidence>
<name>A0A9X6TNL2_BACTU</name>
<gene>
    <name evidence="2" type="ORF">CON71_14095</name>
</gene>
<dbReference type="PANTHER" id="PTHR30050:SF4">
    <property type="entry name" value="ATP-BINDING PROTEIN RV3427C IN INSERTION SEQUENCE-RELATED"/>
    <property type="match status" value="1"/>
</dbReference>
<evidence type="ECO:0000259" key="1">
    <source>
        <dbReference type="Pfam" id="PF01695"/>
    </source>
</evidence>
<accession>A0A9X6TNL2</accession>
<dbReference type="AlphaFoldDB" id="A0A9X6TNL2"/>
<dbReference type="GO" id="GO:0006260">
    <property type="term" value="P:DNA replication"/>
    <property type="evidence" value="ECO:0007669"/>
    <property type="project" value="TreeGrafter"/>
</dbReference>
<dbReference type="GO" id="GO:0005524">
    <property type="term" value="F:ATP binding"/>
    <property type="evidence" value="ECO:0007669"/>
    <property type="project" value="InterPro"/>
</dbReference>
<dbReference type="InterPro" id="IPR027417">
    <property type="entry name" value="P-loop_NTPase"/>
</dbReference>